<dbReference type="Proteomes" id="UP001305414">
    <property type="component" value="Unassembled WGS sequence"/>
</dbReference>
<evidence type="ECO:0000313" key="1">
    <source>
        <dbReference type="EMBL" id="KAK5625245.1"/>
    </source>
</evidence>
<evidence type="ECO:0000313" key="2">
    <source>
        <dbReference type="Proteomes" id="UP001305414"/>
    </source>
</evidence>
<proteinExistence type="predicted"/>
<sequence>MRLCLIFFNTRPAKGAPALVGTVISTMQRARLVRLPEDVALEAVEGSMMCSPLWSDMAMFFAVEKLGFLTPPTLSERDSSSL</sequence>
<keyword evidence="2" id="KW-1185">Reference proteome</keyword>
<protein>
    <submittedName>
        <fullName evidence="1">Uncharacterized protein</fullName>
    </submittedName>
</protein>
<accession>A0AAN7U4A9</accession>
<gene>
    <name evidence="1" type="ORF">RRF57_000960</name>
</gene>
<reference evidence="1 2" key="1">
    <citation type="submission" date="2023-10" db="EMBL/GenBank/DDBJ databases">
        <title>Draft genome sequence of Xylaria bambusicola isolate GMP-LS, the root and basal stem rot pathogen of sugarcane in Indonesia.</title>
        <authorList>
            <person name="Selvaraj P."/>
            <person name="Muralishankar V."/>
            <person name="Muruganantham S."/>
            <person name="Sp S."/>
            <person name="Haryani S."/>
            <person name="Lau K.J.X."/>
            <person name="Naqvi N.I."/>
        </authorList>
    </citation>
    <scope>NUCLEOTIDE SEQUENCE [LARGE SCALE GENOMIC DNA]</scope>
    <source>
        <strain evidence="1">GMP-LS</strain>
    </source>
</reference>
<dbReference type="EMBL" id="JAWHQM010000002">
    <property type="protein sequence ID" value="KAK5625245.1"/>
    <property type="molecule type" value="Genomic_DNA"/>
</dbReference>
<organism evidence="1 2">
    <name type="scientific">Xylaria bambusicola</name>
    <dbReference type="NCBI Taxonomy" id="326684"/>
    <lineage>
        <taxon>Eukaryota</taxon>
        <taxon>Fungi</taxon>
        <taxon>Dikarya</taxon>
        <taxon>Ascomycota</taxon>
        <taxon>Pezizomycotina</taxon>
        <taxon>Sordariomycetes</taxon>
        <taxon>Xylariomycetidae</taxon>
        <taxon>Xylariales</taxon>
        <taxon>Xylariaceae</taxon>
        <taxon>Xylaria</taxon>
    </lineage>
</organism>
<dbReference type="AlphaFoldDB" id="A0AAN7U4A9"/>
<comment type="caution">
    <text evidence="1">The sequence shown here is derived from an EMBL/GenBank/DDBJ whole genome shotgun (WGS) entry which is preliminary data.</text>
</comment>
<name>A0AAN7U4A9_9PEZI</name>